<dbReference type="InterPro" id="IPR011989">
    <property type="entry name" value="ARM-like"/>
</dbReference>
<keyword evidence="2" id="KW-1133">Transmembrane helix</keyword>
<dbReference type="EMBL" id="ATMH01006348">
    <property type="protein sequence ID" value="EPY26046.1"/>
    <property type="molecule type" value="Genomic_DNA"/>
</dbReference>
<dbReference type="GO" id="GO:0005635">
    <property type="term" value="C:nuclear envelope"/>
    <property type="evidence" value="ECO:0007669"/>
    <property type="project" value="TreeGrafter"/>
</dbReference>
<feature type="region of interest" description="Disordered" evidence="1">
    <location>
        <begin position="1067"/>
        <end position="1086"/>
    </location>
</feature>
<dbReference type="PANTHER" id="PTHR10997:SF52">
    <property type="entry name" value="IMPORTIN N-TERMINAL DOMAIN-CONTAINING PROTEIN"/>
    <property type="match status" value="1"/>
</dbReference>
<evidence type="ECO:0000313" key="4">
    <source>
        <dbReference type="Proteomes" id="UP000015354"/>
    </source>
</evidence>
<proteinExistence type="predicted"/>
<dbReference type="GO" id="GO:0006606">
    <property type="term" value="P:protein import into nucleus"/>
    <property type="evidence" value="ECO:0007669"/>
    <property type="project" value="TreeGrafter"/>
</dbReference>
<dbReference type="InterPro" id="IPR016024">
    <property type="entry name" value="ARM-type_fold"/>
</dbReference>
<sequence>MQLIIIFFFFVTPLCFFCLCPFCTSIAPEWIASMNELSPFIRLVAYTKQEHTPFFFLCVCATSFTSTVRRRRHKTIKTKRNNMSAVNVLHLLQVAYGGSKEERTLATAQLEEALKSANAPQYLVELLSAGINPSLAPEQSLSALIYAKNCLMFTVPDEMLQNTPGLLQEAESLLFKGALSAPETHRRIIHACCATLISGFQWNYLPDLMPLVLADLSQRSAEASLAVLELLYTYLGRFKTPELDPMAVKLEACQPLFQALPPYLQYHEPAVARVVFKLMECVVEVGLQLKDARSIPASAYDQWLTLLCQYPQQNYDAARQAGGKALENYVKCVKRIALISFAFINHASNASKTPPIATHFMKVYAVQFFLVWKEWLTIEVPPASLAVYKDSFLRAISYIRLCANHEALYREHMRPQALLLIEKLFFPFLCFTEEDEEIFADQDGLSEFVQYMTEQTIGGGVSSLREEASHAITGLIGGKKKFHDASGLLQEVLRVLTSGLSLEDSEGTFGRVFGFLHLLCILRKYLKQVPEIWSGQMAHVLKQYVAPRLQPNNPFVPLRCKALEVCQRFAKVPMTEEDYGSFIQMMGGLVQDNDPRVRLTAIDAMCTLLEKKQGRQYLKPLLVPLVEECMQFMDRVRTTFVPTVILHLATYFSPELGPVMGRLGQTLVRQFLATAFDLSFIENEADESNLAQYEMAAHSGDALLQAISTVVCACENNPAALVVMRPDVVRLIRTVLEQPDSFDYMESALGICVHIVVFSKPVPQECWDILPLLFKCVEEGIGVDFFSIVEEVLDNFISNDPLTYMQNAPLMERTYNICSKMLLGGVVCLDECQIAVPQLIQALLHQAKGSAVPSAMSGYLQRFALLLLQALISPAIQASGVAIRVWVIAAIMDCFYYDAQAMLDIVSESGAYPNFFDGFFYFLRGCLEGPQAAPEVSGKKKKSKKKTEEAYEVVEALSLLTRKVIALGLAALLPVVCQADHPLHAHFVEHYLATAVAVIQYCLFTNCAKYEARCAVMKHEIYKIQHDIEDEVADTDDNPFAEDAEEGDLGASADDLSEAEYCDVDGAGGAPAGMEPDEGDDYSGPIDDVNEVQVFGQWCTTLPALGPHVQQQAGAALRSEQELLQAAAVAATYRSMYKEYEQVCQEDYHKRTQS</sequence>
<name>S9VGA5_9TRYP</name>
<accession>S9VGA5</accession>
<evidence type="ECO:0000256" key="1">
    <source>
        <dbReference type="SAM" id="MobiDB-lite"/>
    </source>
</evidence>
<keyword evidence="4" id="KW-1185">Reference proteome</keyword>
<evidence type="ECO:0000313" key="3">
    <source>
        <dbReference type="EMBL" id="EPY26046.1"/>
    </source>
</evidence>
<keyword evidence="2" id="KW-0812">Transmembrane</keyword>
<dbReference type="PANTHER" id="PTHR10997">
    <property type="entry name" value="IMPORTIN-7, 8, 11"/>
    <property type="match status" value="1"/>
</dbReference>
<dbReference type="SUPFAM" id="SSF48371">
    <property type="entry name" value="ARM repeat"/>
    <property type="match status" value="1"/>
</dbReference>
<dbReference type="Gene3D" id="1.25.10.10">
    <property type="entry name" value="Leucine-rich Repeat Variant"/>
    <property type="match status" value="1"/>
</dbReference>
<feature type="transmembrane region" description="Helical" evidence="2">
    <location>
        <begin position="7"/>
        <end position="31"/>
    </location>
</feature>
<comment type="caution">
    <text evidence="3">The sequence shown here is derived from an EMBL/GenBank/DDBJ whole genome shotgun (WGS) entry which is preliminary data.</text>
</comment>
<organism evidence="3 4">
    <name type="scientific">Strigomonas culicis</name>
    <dbReference type="NCBI Taxonomy" id="28005"/>
    <lineage>
        <taxon>Eukaryota</taxon>
        <taxon>Discoba</taxon>
        <taxon>Euglenozoa</taxon>
        <taxon>Kinetoplastea</taxon>
        <taxon>Metakinetoplastina</taxon>
        <taxon>Trypanosomatida</taxon>
        <taxon>Trypanosomatidae</taxon>
        <taxon>Strigomonadinae</taxon>
        <taxon>Strigomonas</taxon>
    </lineage>
</organism>
<dbReference type="OrthoDB" id="760868at2759"/>
<reference evidence="3 4" key="1">
    <citation type="journal article" date="2013" name="PLoS ONE">
        <title>Predicting the Proteins of Angomonas deanei, Strigomonas culicis and Their Respective Endosymbionts Reveals New Aspects of the Trypanosomatidae Family.</title>
        <authorList>
            <person name="Motta M.C."/>
            <person name="Martins A.C."/>
            <person name="de Souza S.S."/>
            <person name="Catta-Preta C.M."/>
            <person name="Silva R."/>
            <person name="Klein C.C."/>
            <person name="de Almeida L.G."/>
            <person name="de Lima Cunha O."/>
            <person name="Ciapina L.P."/>
            <person name="Brocchi M."/>
            <person name="Colabardini A.C."/>
            <person name="de Araujo Lima B."/>
            <person name="Machado C.R."/>
            <person name="de Almeida Soares C.M."/>
            <person name="Probst C.M."/>
            <person name="de Menezes C.B."/>
            <person name="Thompson C.E."/>
            <person name="Bartholomeu D.C."/>
            <person name="Gradia D.F."/>
            <person name="Pavoni D.P."/>
            <person name="Grisard E.C."/>
            <person name="Fantinatti-Garboggini F."/>
            <person name="Marchini F.K."/>
            <person name="Rodrigues-Luiz G.F."/>
            <person name="Wagner G."/>
            <person name="Goldman G.H."/>
            <person name="Fietto J.L."/>
            <person name="Elias M.C."/>
            <person name="Goldman M.H."/>
            <person name="Sagot M.F."/>
            <person name="Pereira M."/>
            <person name="Stoco P.H."/>
            <person name="de Mendonca-Neto R.P."/>
            <person name="Teixeira S.M."/>
            <person name="Maciel T.E."/>
            <person name="de Oliveira Mendes T.A."/>
            <person name="Urmenyi T.P."/>
            <person name="de Souza W."/>
            <person name="Schenkman S."/>
            <person name="de Vasconcelos A.T."/>
        </authorList>
    </citation>
    <scope>NUCLEOTIDE SEQUENCE [LARGE SCALE GENOMIC DNA]</scope>
</reference>
<evidence type="ECO:0000256" key="2">
    <source>
        <dbReference type="SAM" id="Phobius"/>
    </source>
</evidence>
<gene>
    <name evidence="3" type="ORF">STCU_06348</name>
</gene>
<protein>
    <submittedName>
        <fullName evidence="3">Importin 7</fullName>
    </submittedName>
</protein>
<dbReference type="GO" id="GO:0005829">
    <property type="term" value="C:cytosol"/>
    <property type="evidence" value="ECO:0007669"/>
    <property type="project" value="TreeGrafter"/>
</dbReference>
<dbReference type="Proteomes" id="UP000015354">
    <property type="component" value="Unassembled WGS sequence"/>
</dbReference>
<keyword evidence="2" id="KW-0472">Membrane</keyword>
<dbReference type="AlphaFoldDB" id="S9VGA5"/>